<dbReference type="NCBIfam" id="TIGR02887">
    <property type="entry name" value="spore_ger_x_C"/>
    <property type="match status" value="1"/>
</dbReference>
<dbReference type="RefSeq" id="WP_170031542.1">
    <property type="nucleotide sequence ID" value="NZ_FNDU01000001.1"/>
</dbReference>
<dbReference type="Pfam" id="PF05504">
    <property type="entry name" value="Spore_GerAC"/>
    <property type="match status" value="1"/>
</dbReference>
<name>A0A1G8C0T3_9BACI</name>
<sequence length="365" mass="42267">MKKKVFISLSVLILITGCLDTQIIDEILLIQTVGIDKHEEQKLKYSVTYPFFLEQGEESTLNMEQISVISETPEEARSLLNTKAQQPLRYGQVRVIMFGKEVAEEGLEKYVKSFYRNPRVGSKIFLSLTEGKTEEILNLKGEEQQRIGMYFSDLIEQNIEFENIPETNMHLFLFDLYSDGKDAFLPLIKKVEGEPKLIGSALFDFDRYVDHIDMNQTYILKQLQDGSEGGTNQFMVEYKGEKEYVVIDNVFTEVQYKEKKRTPYPEYDIELQIQGEITDNTGNIDLSDSNQVAIIEQSVGKQIKTESEKLIKRFQELKIDPLGFGEKYRSKTRNWKPNEWKENIYPKTKSNVKVDLEILQSGAIE</sequence>
<evidence type="ECO:0000313" key="10">
    <source>
        <dbReference type="EMBL" id="SDH39072.1"/>
    </source>
</evidence>
<evidence type="ECO:0000256" key="2">
    <source>
        <dbReference type="ARBA" id="ARBA00007886"/>
    </source>
</evidence>
<evidence type="ECO:0000256" key="4">
    <source>
        <dbReference type="ARBA" id="ARBA00022729"/>
    </source>
</evidence>
<dbReference type="GO" id="GO:0016020">
    <property type="term" value="C:membrane"/>
    <property type="evidence" value="ECO:0007669"/>
    <property type="project" value="UniProtKB-SubCell"/>
</dbReference>
<gene>
    <name evidence="10" type="ORF">SAMN05216352_101153</name>
</gene>
<keyword evidence="3" id="KW-0309">Germination</keyword>
<dbReference type="STRING" id="930129.SAMN05216352_101153"/>
<dbReference type="InterPro" id="IPR046953">
    <property type="entry name" value="Spore_GerAC-like_C"/>
</dbReference>
<dbReference type="PANTHER" id="PTHR35789">
    <property type="entry name" value="SPORE GERMINATION PROTEIN B3"/>
    <property type="match status" value="1"/>
</dbReference>
<evidence type="ECO:0000256" key="3">
    <source>
        <dbReference type="ARBA" id="ARBA00022544"/>
    </source>
</evidence>
<dbReference type="InterPro" id="IPR008844">
    <property type="entry name" value="Spore_GerAC-like"/>
</dbReference>
<keyword evidence="5" id="KW-0472">Membrane</keyword>
<dbReference type="InterPro" id="IPR057336">
    <property type="entry name" value="GerAC_N"/>
</dbReference>
<protein>
    <submittedName>
        <fullName evidence="10">Spore germination protein</fullName>
    </submittedName>
</protein>
<dbReference type="PROSITE" id="PS51257">
    <property type="entry name" value="PROKAR_LIPOPROTEIN"/>
    <property type="match status" value="1"/>
</dbReference>
<dbReference type="GO" id="GO:0009847">
    <property type="term" value="P:spore germination"/>
    <property type="evidence" value="ECO:0007669"/>
    <property type="project" value="InterPro"/>
</dbReference>
<feature type="domain" description="Spore germination protein N-terminal" evidence="9">
    <location>
        <begin position="20"/>
        <end position="189"/>
    </location>
</feature>
<evidence type="ECO:0000256" key="1">
    <source>
        <dbReference type="ARBA" id="ARBA00004635"/>
    </source>
</evidence>
<dbReference type="EMBL" id="FNDU01000001">
    <property type="protein sequence ID" value="SDH39072.1"/>
    <property type="molecule type" value="Genomic_DNA"/>
</dbReference>
<dbReference type="Proteomes" id="UP000199017">
    <property type="component" value="Unassembled WGS sequence"/>
</dbReference>
<keyword evidence="11" id="KW-1185">Reference proteome</keyword>
<comment type="subcellular location">
    <subcellularLocation>
        <location evidence="1">Membrane</location>
        <topology evidence="1">Lipid-anchor</topology>
    </subcellularLocation>
</comment>
<keyword evidence="6" id="KW-0564">Palmitate</keyword>
<proteinExistence type="inferred from homology"/>
<organism evidence="10 11">
    <name type="scientific">Alteribacillus bidgolensis</name>
    <dbReference type="NCBI Taxonomy" id="930129"/>
    <lineage>
        <taxon>Bacteria</taxon>
        <taxon>Bacillati</taxon>
        <taxon>Bacillota</taxon>
        <taxon>Bacilli</taxon>
        <taxon>Bacillales</taxon>
        <taxon>Bacillaceae</taxon>
        <taxon>Alteribacillus</taxon>
    </lineage>
</organism>
<dbReference type="PANTHER" id="PTHR35789:SF1">
    <property type="entry name" value="SPORE GERMINATION PROTEIN B3"/>
    <property type="match status" value="1"/>
</dbReference>
<dbReference type="Pfam" id="PF25198">
    <property type="entry name" value="Spore_GerAC_N"/>
    <property type="match status" value="1"/>
</dbReference>
<evidence type="ECO:0000313" key="11">
    <source>
        <dbReference type="Proteomes" id="UP000199017"/>
    </source>
</evidence>
<keyword evidence="7" id="KW-0449">Lipoprotein</keyword>
<dbReference type="InterPro" id="IPR038501">
    <property type="entry name" value="Spore_GerAC_C_sf"/>
</dbReference>
<evidence type="ECO:0000259" key="8">
    <source>
        <dbReference type="Pfam" id="PF05504"/>
    </source>
</evidence>
<evidence type="ECO:0000256" key="6">
    <source>
        <dbReference type="ARBA" id="ARBA00023139"/>
    </source>
</evidence>
<keyword evidence="4" id="KW-0732">Signal</keyword>
<evidence type="ECO:0000259" key="9">
    <source>
        <dbReference type="Pfam" id="PF25198"/>
    </source>
</evidence>
<comment type="similarity">
    <text evidence="2">Belongs to the GerABKC lipoprotein family.</text>
</comment>
<reference evidence="10 11" key="1">
    <citation type="submission" date="2016-10" db="EMBL/GenBank/DDBJ databases">
        <authorList>
            <person name="de Groot N.N."/>
        </authorList>
    </citation>
    <scope>NUCLEOTIDE SEQUENCE [LARGE SCALE GENOMIC DNA]</scope>
    <source>
        <strain evidence="11">P4B,CCM 7963,CECT 7998,DSM 25260,IBRC-M 10614,KCTC 13821</strain>
    </source>
</reference>
<dbReference type="Gene3D" id="3.30.300.210">
    <property type="entry name" value="Nutrient germinant receptor protein C, domain 3"/>
    <property type="match status" value="1"/>
</dbReference>
<accession>A0A1G8C0T3</accession>
<evidence type="ECO:0000256" key="7">
    <source>
        <dbReference type="ARBA" id="ARBA00023288"/>
    </source>
</evidence>
<dbReference type="AlphaFoldDB" id="A0A1G8C0T3"/>
<feature type="domain" description="Spore germination GerAC-like C-terminal" evidence="8">
    <location>
        <begin position="199"/>
        <end position="362"/>
    </location>
</feature>
<evidence type="ECO:0000256" key="5">
    <source>
        <dbReference type="ARBA" id="ARBA00023136"/>
    </source>
</evidence>